<dbReference type="InterPro" id="IPR015915">
    <property type="entry name" value="Kelch-typ_b-propeller"/>
</dbReference>
<accession>A0AAD9BCT2</accession>
<dbReference type="PANTHER" id="PTHR24412:SF172">
    <property type="entry name" value="KELCH-LIKE PROTEIN 10"/>
    <property type="match status" value="1"/>
</dbReference>
<dbReference type="Pfam" id="PF01344">
    <property type="entry name" value="Kelch_1"/>
    <property type="match status" value="6"/>
</dbReference>
<keyword evidence="2" id="KW-0677">Repeat</keyword>
<protein>
    <submittedName>
        <fullName evidence="4">Kelch-like protein 10</fullName>
    </submittedName>
</protein>
<dbReference type="Proteomes" id="UP001228049">
    <property type="component" value="Unassembled WGS sequence"/>
</dbReference>
<dbReference type="PROSITE" id="PS50097">
    <property type="entry name" value="BTB"/>
    <property type="match status" value="1"/>
</dbReference>
<dbReference type="PRINTS" id="PR00501">
    <property type="entry name" value="KELCHREPEAT"/>
</dbReference>
<feature type="domain" description="BTB" evidence="3">
    <location>
        <begin position="18"/>
        <end position="84"/>
    </location>
</feature>
<dbReference type="InterPro" id="IPR011333">
    <property type="entry name" value="SKP1/BTB/POZ_sf"/>
</dbReference>
<dbReference type="AlphaFoldDB" id="A0AAD9BCT2"/>
<evidence type="ECO:0000313" key="5">
    <source>
        <dbReference type="Proteomes" id="UP001228049"/>
    </source>
</evidence>
<dbReference type="PANTHER" id="PTHR24412">
    <property type="entry name" value="KELCH PROTEIN"/>
    <property type="match status" value="1"/>
</dbReference>
<dbReference type="Gene3D" id="2.120.10.80">
    <property type="entry name" value="Kelch-type beta propeller"/>
    <property type="match status" value="1"/>
</dbReference>
<dbReference type="InterPro" id="IPR011705">
    <property type="entry name" value="BACK"/>
</dbReference>
<dbReference type="Pfam" id="PF00651">
    <property type="entry name" value="BTB"/>
    <property type="match status" value="1"/>
</dbReference>
<gene>
    <name evidence="4" type="ORF">KUDE01_025801</name>
</gene>
<comment type="caution">
    <text evidence="4">The sequence shown here is derived from an EMBL/GenBank/DDBJ whole genome shotgun (WGS) entry which is preliminary data.</text>
</comment>
<keyword evidence="1" id="KW-0880">Kelch repeat</keyword>
<dbReference type="SMART" id="SM00225">
    <property type="entry name" value="BTB"/>
    <property type="match status" value="1"/>
</dbReference>
<dbReference type="Gene3D" id="3.30.710.10">
    <property type="entry name" value="Potassium Channel Kv1.1, Chain A"/>
    <property type="match status" value="1"/>
</dbReference>
<dbReference type="SMART" id="SM00612">
    <property type="entry name" value="Kelch"/>
    <property type="match status" value="6"/>
</dbReference>
<dbReference type="EMBL" id="JASDAP010000025">
    <property type="protein sequence ID" value="KAK1880273.1"/>
    <property type="molecule type" value="Genomic_DNA"/>
</dbReference>
<dbReference type="Gene3D" id="1.25.40.420">
    <property type="match status" value="1"/>
</dbReference>
<dbReference type="InterPro" id="IPR006652">
    <property type="entry name" value="Kelch_1"/>
</dbReference>
<evidence type="ECO:0000259" key="3">
    <source>
        <dbReference type="PROSITE" id="PS50097"/>
    </source>
</evidence>
<name>A0AAD9BCT2_DISEL</name>
<dbReference type="InterPro" id="IPR017096">
    <property type="entry name" value="BTB-kelch_protein"/>
</dbReference>
<sequence>MAMSSSVFNDLRQEGDFCDAVIRVKDVEFQIHKVILCKCSKYFLAFFRRWSAPGQQVFNIGGLSADMMALIIEFAYTGSVHVTGDNVEELLLAADQLDVPGIVQNCCDFMEEQLSVKNCIGIHRFTKTINCSRLQHKAFSYVLAHFEEVVFSQEFQQLSVENIIEIIGRDELNVKEESTVFEAIILWIAYSPEERKGHFATLLSKVRLALMSQDYLKSNVRSNELVKNNIECKLMARKALDIITCIRPNYSSVLCNHLARPRLPNTVLLAIGGWSGGDPTNGIEAYDIRTDSWVNVSNGHERPRAYHGTAFLNGDIYCVGGFDRVEHFNSVRRYDPNTHTWHEVASMYYRRCYVSVTVLNGCIYAMGGYDGHTRLSTAERYMPETNQWSLIAPMSEQRSDASCTTLHDKVYICGGFNGNECLQTAESYCPESNQWTVIALMNCRRSGVGIIAHADHIFAVGGFDGTTRLRSAEAYDPRRNTWHELSSMLSPRSNFGIEVLEGRIFVVGGFNGFNTSYDVEYYNSTTDDWCKACDMEIFRSALSCCVVSGLPNMAEYVLPRDALPLLHVDGESVEVSESDESV</sequence>
<dbReference type="Pfam" id="PF07707">
    <property type="entry name" value="BACK"/>
    <property type="match status" value="1"/>
</dbReference>
<dbReference type="SUPFAM" id="SSF117281">
    <property type="entry name" value="Kelch motif"/>
    <property type="match status" value="1"/>
</dbReference>
<keyword evidence="5" id="KW-1185">Reference proteome</keyword>
<evidence type="ECO:0000256" key="2">
    <source>
        <dbReference type="ARBA" id="ARBA00022737"/>
    </source>
</evidence>
<evidence type="ECO:0000313" key="4">
    <source>
        <dbReference type="EMBL" id="KAK1880273.1"/>
    </source>
</evidence>
<dbReference type="SUPFAM" id="SSF54695">
    <property type="entry name" value="POZ domain"/>
    <property type="match status" value="1"/>
</dbReference>
<dbReference type="InterPro" id="IPR000210">
    <property type="entry name" value="BTB/POZ_dom"/>
</dbReference>
<organism evidence="4 5">
    <name type="scientific">Dissostichus eleginoides</name>
    <name type="common">Patagonian toothfish</name>
    <name type="synonym">Dissostichus amissus</name>
    <dbReference type="NCBI Taxonomy" id="100907"/>
    <lineage>
        <taxon>Eukaryota</taxon>
        <taxon>Metazoa</taxon>
        <taxon>Chordata</taxon>
        <taxon>Craniata</taxon>
        <taxon>Vertebrata</taxon>
        <taxon>Euteleostomi</taxon>
        <taxon>Actinopterygii</taxon>
        <taxon>Neopterygii</taxon>
        <taxon>Teleostei</taxon>
        <taxon>Neoteleostei</taxon>
        <taxon>Acanthomorphata</taxon>
        <taxon>Eupercaria</taxon>
        <taxon>Perciformes</taxon>
        <taxon>Notothenioidei</taxon>
        <taxon>Nototheniidae</taxon>
        <taxon>Dissostichus</taxon>
    </lineage>
</organism>
<dbReference type="PIRSF" id="PIRSF037037">
    <property type="entry name" value="Kelch-like_protein_gigaxonin"/>
    <property type="match status" value="1"/>
</dbReference>
<dbReference type="FunFam" id="1.25.40.420:FF:000001">
    <property type="entry name" value="Kelch-like family member 12"/>
    <property type="match status" value="1"/>
</dbReference>
<reference evidence="4" key="1">
    <citation type="submission" date="2023-04" db="EMBL/GenBank/DDBJ databases">
        <title>Chromosome-level genome of Chaenocephalus aceratus.</title>
        <authorList>
            <person name="Park H."/>
        </authorList>
    </citation>
    <scope>NUCLEOTIDE SEQUENCE</scope>
    <source>
        <strain evidence="4">DE</strain>
        <tissue evidence="4">Muscle</tissue>
    </source>
</reference>
<dbReference type="SMART" id="SM00875">
    <property type="entry name" value="BACK"/>
    <property type="match status" value="1"/>
</dbReference>
<proteinExistence type="predicted"/>
<evidence type="ECO:0000256" key="1">
    <source>
        <dbReference type="ARBA" id="ARBA00022441"/>
    </source>
</evidence>